<dbReference type="PROSITE" id="PS52015">
    <property type="entry name" value="TONB_CTD"/>
    <property type="match status" value="2"/>
</dbReference>
<protein>
    <submittedName>
        <fullName evidence="13">TonB family protein</fullName>
    </submittedName>
</protein>
<evidence type="ECO:0000256" key="1">
    <source>
        <dbReference type="ARBA" id="ARBA00004383"/>
    </source>
</evidence>
<dbReference type="RefSeq" id="WP_159452035.1">
    <property type="nucleotide sequence ID" value="NZ_FWWW01000072.1"/>
</dbReference>
<evidence type="ECO:0000256" key="11">
    <source>
        <dbReference type="SAM" id="SignalP"/>
    </source>
</evidence>
<feature type="domain" description="TonB C-terminal" evidence="12">
    <location>
        <begin position="52"/>
        <end position="148"/>
    </location>
</feature>
<name>A0A1W1VT59_9BACT</name>
<evidence type="ECO:0000256" key="2">
    <source>
        <dbReference type="ARBA" id="ARBA00006555"/>
    </source>
</evidence>
<gene>
    <name evidence="13" type="ORF">SAMN00120144_2584</name>
</gene>
<evidence type="ECO:0000313" key="13">
    <source>
        <dbReference type="EMBL" id="SMB96539.1"/>
    </source>
</evidence>
<organism evidence="13 14">
    <name type="scientific">Hymenobacter roseosalivarius DSM 11622</name>
    <dbReference type="NCBI Taxonomy" id="645990"/>
    <lineage>
        <taxon>Bacteria</taxon>
        <taxon>Pseudomonadati</taxon>
        <taxon>Bacteroidota</taxon>
        <taxon>Cytophagia</taxon>
        <taxon>Cytophagales</taxon>
        <taxon>Hymenobacteraceae</taxon>
        <taxon>Hymenobacter</taxon>
    </lineage>
</organism>
<dbReference type="PANTHER" id="PTHR33446:SF2">
    <property type="entry name" value="PROTEIN TONB"/>
    <property type="match status" value="1"/>
</dbReference>
<keyword evidence="4" id="KW-1003">Cell membrane</keyword>
<feature type="region of interest" description="Disordered" evidence="10">
    <location>
        <begin position="146"/>
        <end position="172"/>
    </location>
</feature>
<evidence type="ECO:0000259" key="12">
    <source>
        <dbReference type="PROSITE" id="PS52015"/>
    </source>
</evidence>
<keyword evidence="8" id="KW-1133">Transmembrane helix</keyword>
<accession>A0A1W1VT59</accession>
<keyword evidence="11" id="KW-0732">Signal</keyword>
<comment type="similarity">
    <text evidence="2">Belongs to the TonB family.</text>
</comment>
<keyword evidence="7" id="KW-0653">Protein transport</keyword>
<sequence>MPLLRTVCRLSLFLLVSAAGFSSAQAQQKLTIPKPEADEIYDTVGQPAVPVGGVEAYAQYLADNQRYPTAALQRRVQGTAPVTFVVEKSGVISNVAVTPPLDPALDQEAVRLIKGGPKWTPAQHRGAKVRQRVTVPIAFAIPADESGTSAATAPAGPGSSSGPTLVKPDEPARPVGGTEAFFTWIQENQKYPTLARQRKIQGRVMMEFVVEKDGSLVEPKIIKRLGSGLDEEALRLIKTAPKWTPARYKGQPMKQKMVLPVVFQL</sequence>
<dbReference type="STRING" id="645990.SAMN00120144_2584"/>
<feature type="chain" id="PRO_5012890418" evidence="11">
    <location>
        <begin position="27"/>
        <end position="265"/>
    </location>
</feature>
<keyword evidence="9" id="KW-0472">Membrane</keyword>
<evidence type="ECO:0000256" key="3">
    <source>
        <dbReference type="ARBA" id="ARBA00022448"/>
    </source>
</evidence>
<keyword evidence="5" id="KW-0997">Cell inner membrane</keyword>
<dbReference type="InterPro" id="IPR006260">
    <property type="entry name" value="TonB/TolA_C"/>
</dbReference>
<feature type="domain" description="TonB C-terminal" evidence="12">
    <location>
        <begin position="176"/>
        <end position="265"/>
    </location>
</feature>
<dbReference type="SUPFAM" id="SSF74653">
    <property type="entry name" value="TolA/TonB C-terminal domain"/>
    <property type="match status" value="2"/>
</dbReference>
<keyword evidence="6" id="KW-0812">Transmembrane</keyword>
<evidence type="ECO:0000256" key="5">
    <source>
        <dbReference type="ARBA" id="ARBA00022519"/>
    </source>
</evidence>
<dbReference type="GO" id="GO:0015031">
    <property type="term" value="P:protein transport"/>
    <property type="evidence" value="ECO:0007669"/>
    <property type="project" value="UniProtKB-KW"/>
</dbReference>
<dbReference type="AlphaFoldDB" id="A0A1W1VT59"/>
<dbReference type="Pfam" id="PF03544">
    <property type="entry name" value="TonB_C"/>
    <property type="match status" value="2"/>
</dbReference>
<evidence type="ECO:0000313" key="14">
    <source>
        <dbReference type="Proteomes" id="UP000192266"/>
    </source>
</evidence>
<evidence type="ECO:0000256" key="10">
    <source>
        <dbReference type="SAM" id="MobiDB-lite"/>
    </source>
</evidence>
<dbReference type="Gene3D" id="3.30.1150.10">
    <property type="match status" value="2"/>
</dbReference>
<evidence type="ECO:0000256" key="6">
    <source>
        <dbReference type="ARBA" id="ARBA00022692"/>
    </source>
</evidence>
<keyword evidence="3" id="KW-0813">Transport</keyword>
<dbReference type="EMBL" id="FWWW01000072">
    <property type="protein sequence ID" value="SMB96539.1"/>
    <property type="molecule type" value="Genomic_DNA"/>
</dbReference>
<evidence type="ECO:0000256" key="9">
    <source>
        <dbReference type="ARBA" id="ARBA00023136"/>
    </source>
</evidence>
<dbReference type="InterPro" id="IPR051045">
    <property type="entry name" value="TonB-dependent_transducer"/>
</dbReference>
<proteinExistence type="inferred from homology"/>
<dbReference type="InterPro" id="IPR037682">
    <property type="entry name" value="TonB_C"/>
</dbReference>
<keyword evidence="14" id="KW-1185">Reference proteome</keyword>
<evidence type="ECO:0000256" key="4">
    <source>
        <dbReference type="ARBA" id="ARBA00022475"/>
    </source>
</evidence>
<dbReference type="Proteomes" id="UP000192266">
    <property type="component" value="Unassembled WGS sequence"/>
</dbReference>
<reference evidence="13 14" key="1">
    <citation type="submission" date="2017-04" db="EMBL/GenBank/DDBJ databases">
        <authorList>
            <person name="Afonso C.L."/>
            <person name="Miller P.J."/>
            <person name="Scott M.A."/>
            <person name="Spackman E."/>
            <person name="Goraichik I."/>
            <person name="Dimitrov K.M."/>
            <person name="Suarez D.L."/>
            <person name="Swayne D.E."/>
        </authorList>
    </citation>
    <scope>NUCLEOTIDE SEQUENCE [LARGE SCALE GENOMIC DNA]</scope>
    <source>
        <strain evidence="13 14">DSM 11622</strain>
    </source>
</reference>
<dbReference type="OrthoDB" id="1039448at2"/>
<dbReference type="GO" id="GO:0031992">
    <property type="term" value="F:energy transducer activity"/>
    <property type="evidence" value="ECO:0007669"/>
    <property type="project" value="TreeGrafter"/>
</dbReference>
<dbReference type="GO" id="GO:0098797">
    <property type="term" value="C:plasma membrane protein complex"/>
    <property type="evidence" value="ECO:0007669"/>
    <property type="project" value="TreeGrafter"/>
</dbReference>
<dbReference type="PANTHER" id="PTHR33446">
    <property type="entry name" value="PROTEIN TONB-RELATED"/>
    <property type="match status" value="1"/>
</dbReference>
<evidence type="ECO:0000256" key="8">
    <source>
        <dbReference type="ARBA" id="ARBA00022989"/>
    </source>
</evidence>
<dbReference type="GO" id="GO:0055085">
    <property type="term" value="P:transmembrane transport"/>
    <property type="evidence" value="ECO:0007669"/>
    <property type="project" value="InterPro"/>
</dbReference>
<dbReference type="NCBIfam" id="TIGR01352">
    <property type="entry name" value="tonB_Cterm"/>
    <property type="match status" value="2"/>
</dbReference>
<feature type="compositionally biased region" description="Low complexity" evidence="10">
    <location>
        <begin position="146"/>
        <end position="164"/>
    </location>
</feature>
<evidence type="ECO:0000256" key="7">
    <source>
        <dbReference type="ARBA" id="ARBA00022927"/>
    </source>
</evidence>
<comment type="subcellular location">
    <subcellularLocation>
        <location evidence="1">Cell inner membrane</location>
        <topology evidence="1">Single-pass membrane protein</topology>
        <orientation evidence="1">Periplasmic side</orientation>
    </subcellularLocation>
</comment>
<feature type="signal peptide" evidence="11">
    <location>
        <begin position="1"/>
        <end position="26"/>
    </location>
</feature>